<evidence type="ECO:0000313" key="13">
    <source>
        <dbReference type="EMBL" id="RUS83848.1"/>
    </source>
</evidence>
<comment type="subcellular location">
    <subcellularLocation>
        <location evidence="1">Membrane</location>
        <topology evidence="1">Multi-pass membrane protein</topology>
    </subcellularLocation>
</comment>
<dbReference type="GO" id="GO:1902495">
    <property type="term" value="C:transmembrane transporter complex"/>
    <property type="evidence" value="ECO:0007669"/>
    <property type="project" value="TreeGrafter"/>
</dbReference>
<gene>
    <name evidence="13" type="ORF">EGW08_008389</name>
</gene>
<feature type="transmembrane region" description="Helical" evidence="11">
    <location>
        <begin position="71"/>
        <end position="92"/>
    </location>
</feature>
<protein>
    <recommendedName>
        <fullName evidence="12">Ion transport domain-containing protein</fullName>
    </recommendedName>
</protein>
<evidence type="ECO:0000256" key="1">
    <source>
        <dbReference type="ARBA" id="ARBA00004141"/>
    </source>
</evidence>
<feature type="domain" description="Ion transport" evidence="12">
    <location>
        <begin position="22"/>
        <end position="172"/>
    </location>
</feature>
<evidence type="ECO:0000256" key="8">
    <source>
        <dbReference type="ARBA" id="ARBA00023136"/>
    </source>
</evidence>
<evidence type="ECO:0000256" key="5">
    <source>
        <dbReference type="ARBA" id="ARBA00022989"/>
    </source>
</evidence>
<name>A0A433TQT4_ELYCH</name>
<evidence type="ECO:0000313" key="14">
    <source>
        <dbReference type="Proteomes" id="UP000271974"/>
    </source>
</evidence>
<keyword evidence="6" id="KW-0040">ANK repeat</keyword>
<evidence type="ECO:0000256" key="4">
    <source>
        <dbReference type="ARBA" id="ARBA00022737"/>
    </source>
</evidence>
<keyword evidence="5 11" id="KW-1133">Transmembrane helix</keyword>
<feature type="transmembrane region" description="Helical" evidence="11">
    <location>
        <begin position="112"/>
        <end position="129"/>
    </location>
</feature>
<dbReference type="OrthoDB" id="1661883at2759"/>
<dbReference type="PANTHER" id="PTHR47143">
    <property type="entry name" value="TRANSIENT RECEPTOR POTENTIAL CATION CHANNEL PROTEIN PAINLESS"/>
    <property type="match status" value="1"/>
</dbReference>
<organism evidence="13 14">
    <name type="scientific">Elysia chlorotica</name>
    <name type="common">Eastern emerald elysia</name>
    <name type="synonym">Sea slug</name>
    <dbReference type="NCBI Taxonomy" id="188477"/>
    <lineage>
        <taxon>Eukaryota</taxon>
        <taxon>Metazoa</taxon>
        <taxon>Spiralia</taxon>
        <taxon>Lophotrochozoa</taxon>
        <taxon>Mollusca</taxon>
        <taxon>Gastropoda</taxon>
        <taxon>Heterobranchia</taxon>
        <taxon>Euthyneura</taxon>
        <taxon>Panpulmonata</taxon>
        <taxon>Sacoglossa</taxon>
        <taxon>Placobranchoidea</taxon>
        <taxon>Plakobranchidae</taxon>
        <taxon>Elysia</taxon>
    </lineage>
</organism>
<keyword evidence="3 11" id="KW-0812">Transmembrane</keyword>
<dbReference type="AlphaFoldDB" id="A0A433TQT4"/>
<comment type="caution">
    <text evidence="13">The sequence shown here is derived from an EMBL/GenBank/DDBJ whole genome shotgun (WGS) entry which is preliminary data.</text>
</comment>
<keyword evidence="9" id="KW-0325">Glycoprotein</keyword>
<feature type="transmembrane region" description="Helical" evidence="11">
    <location>
        <begin position="6"/>
        <end position="27"/>
    </location>
</feature>
<evidence type="ECO:0000256" key="7">
    <source>
        <dbReference type="ARBA" id="ARBA00023065"/>
    </source>
</evidence>
<dbReference type="STRING" id="188477.A0A433TQT4"/>
<dbReference type="GO" id="GO:0005216">
    <property type="term" value="F:monoatomic ion channel activity"/>
    <property type="evidence" value="ECO:0007669"/>
    <property type="project" value="InterPro"/>
</dbReference>
<dbReference type="Pfam" id="PF00520">
    <property type="entry name" value="Ion_trans"/>
    <property type="match status" value="1"/>
</dbReference>
<keyword evidence="7" id="KW-0406">Ion transport</keyword>
<dbReference type="InterPro" id="IPR005821">
    <property type="entry name" value="Ion_trans_dom"/>
</dbReference>
<dbReference type="InterPro" id="IPR052076">
    <property type="entry name" value="TRP_cation_channel"/>
</dbReference>
<evidence type="ECO:0000259" key="12">
    <source>
        <dbReference type="Pfam" id="PF00520"/>
    </source>
</evidence>
<evidence type="ECO:0000256" key="9">
    <source>
        <dbReference type="ARBA" id="ARBA00023180"/>
    </source>
</evidence>
<keyword evidence="14" id="KW-1185">Reference proteome</keyword>
<keyword evidence="10" id="KW-0407">Ion channel</keyword>
<evidence type="ECO:0000256" key="2">
    <source>
        <dbReference type="ARBA" id="ARBA00022448"/>
    </source>
</evidence>
<evidence type="ECO:0000256" key="10">
    <source>
        <dbReference type="ARBA" id="ARBA00023303"/>
    </source>
</evidence>
<evidence type="ECO:0000256" key="11">
    <source>
        <dbReference type="SAM" id="Phobius"/>
    </source>
</evidence>
<sequence>MRDISLYLELGTYCSALYFAFPFLLGYSTHTQWEAASIAIFMSWFNFLVLCQRFQMFGLYIVMYMEIMKTLLQILFIFLVLIIAFGLAFFILQSKEKYQANSTPLLSMYRMLILLFEIEYVQTIIVPYFDSKSDTMHFPQVNFVFMTVFLLFMPVLLVNLMIGLAVGDIQSVLRYAHQQKLRTQVNFHTKLERKLPFLMQLTPEMLTLRPNEVDNSMRTWFMYLIGLDPLHEYKKDSSSSSYSDRMIPILKSVLDLRQEVQQLNMNTKQIMRKLGVANDDYYTGEQTDEMIADPSLDFTNNQMLWKKM</sequence>
<reference evidence="13 14" key="1">
    <citation type="submission" date="2019-01" db="EMBL/GenBank/DDBJ databases">
        <title>A draft genome assembly of the solar-powered sea slug Elysia chlorotica.</title>
        <authorList>
            <person name="Cai H."/>
            <person name="Li Q."/>
            <person name="Fang X."/>
            <person name="Li J."/>
            <person name="Curtis N.E."/>
            <person name="Altenburger A."/>
            <person name="Shibata T."/>
            <person name="Feng M."/>
            <person name="Maeda T."/>
            <person name="Schwartz J.A."/>
            <person name="Shigenobu S."/>
            <person name="Lundholm N."/>
            <person name="Nishiyama T."/>
            <person name="Yang H."/>
            <person name="Hasebe M."/>
            <person name="Li S."/>
            <person name="Pierce S.K."/>
            <person name="Wang J."/>
        </authorList>
    </citation>
    <scope>NUCLEOTIDE SEQUENCE [LARGE SCALE GENOMIC DNA]</scope>
    <source>
        <strain evidence="13">EC2010</strain>
        <tissue evidence="13">Whole organism of an adult</tissue>
    </source>
</reference>
<dbReference type="Proteomes" id="UP000271974">
    <property type="component" value="Unassembled WGS sequence"/>
</dbReference>
<keyword evidence="8 11" id="KW-0472">Membrane</keyword>
<dbReference type="EMBL" id="RQTK01000227">
    <property type="protein sequence ID" value="RUS83848.1"/>
    <property type="molecule type" value="Genomic_DNA"/>
</dbReference>
<accession>A0A433TQT4</accession>
<feature type="transmembrane region" description="Helical" evidence="11">
    <location>
        <begin position="39"/>
        <end position="65"/>
    </location>
</feature>
<evidence type="ECO:0000256" key="6">
    <source>
        <dbReference type="ARBA" id="ARBA00023043"/>
    </source>
</evidence>
<dbReference type="PANTHER" id="PTHR47143:SF1">
    <property type="entry name" value="ION_TRANS DOMAIN-CONTAINING PROTEIN"/>
    <property type="match status" value="1"/>
</dbReference>
<keyword evidence="2" id="KW-0813">Transport</keyword>
<evidence type="ECO:0000256" key="3">
    <source>
        <dbReference type="ARBA" id="ARBA00022692"/>
    </source>
</evidence>
<feature type="transmembrane region" description="Helical" evidence="11">
    <location>
        <begin position="141"/>
        <end position="166"/>
    </location>
</feature>
<proteinExistence type="predicted"/>
<keyword evidence="4" id="KW-0677">Repeat</keyword>